<name>A0A914WMV9_9BILA</name>
<keyword evidence="1" id="KW-0175">Coiled coil</keyword>
<proteinExistence type="predicted"/>
<dbReference type="WBParaSite" id="PSAMB.scaffold4328size14986.g24025.t1">
    <property type="protein sequence ID" value="PSAMB.scaffold4328size14986.g24025.t1"/>
    <property type="gene ID" value="PSAMB.scaffold4328size14986.g24025"/>
</dbReference>
<evidence type="ECO:0000256" key="1">
    <source>
        <dbReference type="SAM" id="Coils"/>
    </source>
</evidence>
<reference evidence="3" key="1">
    <citation type="submission" date="2022-11" db="UniProtKB">
        <authorList>
            <consortium name="WormBaseParasite"/>
        </authorList>
    </citation>
    <scope>IDENTIFICATION</scope>
</reference>
<keyword evidence="2" id="KW-1185">Reference proteome</keyword>
<organism evidence="2 3">
    <name type="scientific">Plectus sambesii</name>
    <dbReference type="NCBI Taxonomy" id="2011161"/>
    <lineage>
        <taxon>Eukaryota</taxon>
        <taxon>Metazoa</taxon>
        <taxon>Ecdysozoa</taxon>
        <taxon>Nematoda</taxon>
        <taxon>Chromadorea</taxon>
        <taxon>Plectida</taxon>
        <taxon>Plectina</taxon>
        <taxon>Plectoidea</taxon>
        <taxon>Plectidae</taxon>
        <taxon>Plectus</taxon>
    </lineage>
</organism>
<dbReference type="Proteomes" id="UP000887566">
    <property type="component" value="Unplaced"/>
</dbReference>
<protein>
    <submittedName>
        <fullName evidence="3">Uncharacterized protein</fullName>
    </submittedName>
</protein>
<evidence type="ECO:0000313" key="2">
    <source>
        <dbReference type="Proteomes" id="UP000887566"/>
    </source>
</evidence>
<accession>A0A914WMV9</accession>
<dbReference type="AlphaFoldDB" id="A0A914WMV9"/>
<evidence type="ECO:0000313" key="3">
    <source>
        <dbReference type="WBParaSite" id="PSAMB.scaffold4328size14986.g24025.t1"/>
    </source>
</evidence>
<feature type="coiled-coil region" evidence="1">
    <location>
        <begin position="94"/>
        <end position="125"/>
    </location>
</feature>
<sequence>MEAAMNVALTLVALQVAVIPKAIVRLEVEMEASHLIAEVATMVEAIMVWEALEVDQETILVDLVEKELQMEAVAGLVVVETVLAALVELMVLKAQEVDRMVETMEEAAQEELEALEVRKVDLVLETSMEILEAKMEDSRVETMVNLEALEAVMVAVVSRTVGAVMATAPPHLVPIVDAEVAMTNLMKMLKELLNKSLVKKKCQVVIMEDIKELIMGA</sequence>